<sequence length="144" mass="15826">MTASGPRHFTSQVMVAGKSGRACRYRDRAKGGFSLSVGTAIVFTQRGLPTPPTPSPSSPPASSQPLFAASRTRNGLTQWVAQLTCLMQGTCKRKTWRRDARSARSLVPDERLPCPHWPNGGTTTETDGLRWLGLLDHYVDWTEL</sequence>
<evidence type="ECO:0000313" key="2">
    <source>
        <dbReference type="Proteomes" id="UP000821845"/>
    </source>
</evidence>
<dbReference type="EMBL" id="CM023482">
    <property type="protein sequence ID" value="KAH6937476.1"/>
    <property type="molecule type" value="Genomic_DNA"/>
</dbReference>
<proteinExistence type="predicted"/>
<organism evidence="1 2">
    <name type="scientific">Hyalomma asiaticum</name>
    <name type="common">Tick</name>
    <dbReference type="NCBI Taxonomy" id="266040"/>
    <lineage>
        <taxon>Eukaryota</taxon>
        <taxon>Metazoa</taxon>
        <taxon>Ecdysozoa</taxon>
        <taxon>Arthropoda</taxon>
        <taxon>Chelicerata</taxon>
        <taxon>Arachnida</taxon>
        <taxon>Acari</taxon>
        <taxon>Parasitiformes</taxon>
        <taxon>Ixodida</taxon>
        <taxon>Ixodoidea</taxon>
        <taxon>Ixodidae</taxon>
        <taxon>Hyalomminae</taxon>
        <taxon>Hyalomma</taxon>
    </lineage>
</organism>
<evidence type="ECO:0000313" key="1">
    <source>
        <dbReference type="EMBL" id="KAH6937476.1"/>
    </source>
</evidence>
<protein>
    <submittedName>
        <fullName evidence="1">Uncharacterized protein</fullName>
    </submittedName>
</protein>
<keyword evidence="2" id="KW-1185">Reference proteome</keyword>
<dbReference type="Proteomes" id="UP000821845">
    <property type="component" value="Chromosome 2"/>
</dbReference>
<accession>A0ACB7SU47</accession>
<reference evidence="1" key="1">
    <citation type="submission" date="2020-05" db="EMBL/GenBank/DDBJ databases">
        <title>Large-scale comparative analyses of tick genomes elucidate their genetic diversity and vector capacities.</title>
        <authorList>
            <person name="Jia N."/>
            <person name="Wang J."/>
            <person name="Shi W."/>
            <person name="Du L."/>
            <person name="Sun Y."/>
            <person name="Zhan W."/>
            <person name="Jiang J."/>
            <person name="Wang Q."/>
            <person name="Zhang B."/>
            <person name="Ji P."/>
            <person name="Sakyi L.B."/>
            <person name="Cui X."/>
            <person name="Yuan T."/>
            <person name="Jiang B."/>
            <person name="Yang W."/>
            <person name="Lam T.T.-Y."/>
            <person name="Chang Q."/>
            <person name="Ding S."/>
            <person name="Wang X."/>
            <person name="Zhu J."/>
            <person name="Ruan X."/>
            <person name="Zhao L."/>
            <person name="Wei J."/>
            <person name="Que T."/>
            <person name="Du C."/>
            <person name="Cheng J."/>
            <person name="Dai P."/>
            <person name="Han X."/>
            <person name="Huang E."/>
            <person name="Gao Y."/>
            <person name="Liu J."/>
            <person name="Shao H."/>
            <person name="Ye R."/>
            <person name="Li L."/>
            <person name="Wei W."/>
            <person name="Wang X."/>
            <person name="Wang C."/>
            <person name="Yang T."/>
            <person name="Huo Q."/>
            <person name="Li W."/>
            <person name="Guo W."/>
            <person name="Chen H."/>
            <person name="Zhou L."/>
            <person name="Ni X."/>
            <person name="Tian J."/>
            <person name="Zhou Y."/>
            <person name="Sheng Y."/>
            <person name="Liu T."/>
            <person name="Pan Y."/>
            <person name="Xia L."/>
            <person name="Li J."/>
            <person name="Zhao F."/>
            <person name="Cao W."/>
        </authorList>
    </citation>
    <scope>NUCLEOTIDE SEQUENCE</scope>
    <source>
        <strain evidence="1">Hyas-2018</strain>
    </source>
</reference>
<comment type="caution">
    <text evidence="1">The sequence shown here is derived from an EMBL/GenBank/DDBJ whole genome shotgun (WGS) entry which is preliminary data.</text>
</comment>
<gene>
    <name evidence="1" type="ORF">HPB50_000738</name>
</gene>
<name>A0ACB7SU47_HYAAI</name>